<feature type="transmembrane region" description="Helical" evidence="7">
    <location>
        <begin position="307"/>
        <end position="328"/>
    </location>
</feature>
<evidence type="ECO:0000256" key="5">
    <source>
        <dbReference type="ARBA" id="ARBA00022989"/>
    </source>
</evidence>
<comment type="subcellular location">
    <subcellularLocation>
        <location evidence="1">Cell membrane</location>
        <topology evidence="1">Multi-pass membrane protein</topology>
    </subcellularLocation>
</comment>
<evidence type="ECO:0000256" key="3">
    <source>
        <dbReference type="ARBA" id="ARBA00022475"/>
    </source>
</evidence>
<dbReference type="Pfam" id="PF07690">
    <property type="entry name" value="MFS_1"/>
    <property type="match status" value="1"/>
</dbReference>
<evidence type="ECO:0000256" key="1">
    <source>
        <dbReference type="ARBA" id="ARBA00004651"/>
    </source>
</evidence>
<keyword evidence="2" id="KW-0813">Transport</keyword>
<dbReference type="InterPro" id="IPR020846">
    <property type="entry name" value="MFS_dom"/>
</dbReference>
<keyword evidence="4 7" id="KW-0812">Transmembrane</keyword>
<feature type="transmembrane region" description="Helical" evidence="7">
    <location>
        <begin position="365"/>
        <end position="391"/>
    </location>
</feature>
<feature type="transmembrane region" description="Helical" evidence="7">
    <location>
        <begin position="274"/>
        <end position="301"/>
    </location>
</feature>
<evidence type="ECO:0000313" key="9">
    <source>
        <dbReference type="EMBL" id="NNH04273.1"/>
    </source>
</evidence>
<protein>
    <submittedName>
        <fullName evidence="9">Multidrug efflux MFS transporter</fullName>
    </submittedName>
</protein>
<dbReference type="Gene3D" id="1.20.1250.20">
    <property type="entry name" value="MFS general substrate transporter like domains"/>
    <property type="match status" value="2"/>
</dbReference>
<evidence type="ECO:0000256" key="6">
    <source>
        <dbReference type="ARBA" id="ARBA00023136"/>
    </source>
</evidence>
<gene>
    <name evidence="9" type="ORF">HLA99_10475</name>
</gene>
<dbReference type="InterPro" id="IPR036259">
    <property type="entry name" value="MFS_trans_sf"/>
</dbReference>
<dbReference type="PANTHER" id="PTHR42718">
    <property type="entry name" value="MAJOR FACILITATOR SUPERFAMILY MULTIDRUG TRANSPORTER MFSC"/>
    <property type="match status" value="1"/>
</dbReference>
<keyword evidence="5 7" id="KW-1133">Transmembrane helix</keyword>
<keyword evidence="6 7" id="KW-0472">Membrane</keyword>
<feature type="transmembrane region" description="Helical" evidence="7">
    <location>
        <begin position="340"/>
        <end position="359"/>
    </location>
</feature>
<feature type="transmembrane region" description="Helical" evidence="7">
    <location>
        <begin position="173"/>
        <end position="192"/>
    </location>
</feature>
<feature type="transmembrane region" description="Helical" evidence="7">
    <location>
        <begin position="143"/>
        <end position="167"/>
    </location>
</feature>
<dbReference type="GO" id="GO:0022857">
    <property type="term" value="F:transmembrane transporter activity"/>
    <property type="evidence" value="ECO:0007669"/>
    <property type="project" value="InterPro"/>
</dbReference>
<accession>A0A7Y2Q250</accession>
<feature type="transmembrane region" description="Helical" evidence="7">
    <location>
        <begin position="403"/>
        <end position="424"/>
    </location>
</feature>
<dbReference type="PROSITE" id="PS50850">
    <property type="entry name" value="MFS"/>
    <property type="match status" value="1"/>
</dbReference>
<feature type="transmembrane region" description="Helical" evidence="7">
    <location>
        <begin position="204"/>
        <end position="223"/>
    </location>
</feature>
<comment type="caution">
    <text evidence="9">The sequence shown here is derived from an EMBL/GenBank/DDBJ whole genome shotgun (WGS) entry which is preliminary data.</text>
</comment>
<sequence length="495" mass="50994">MSTAQAPAPALPRSAIVTALVLVVGGLAVIFDSTIMSIALKTLATELQVPVSTIQWVTTAYLLALGVAIPVVGWAQARIGGKRLWMIALTIFLVASIACSLAWDAPSLIAFRVVQGIGGGLMMPLMATLAIQQVPAGVGLGKLMAAVSLPAALGPILGPTIGGVIINSLDWRWLFWVNVPFCLVGLALAWRFIPADAPRGRPALDWVGLVLVSPSLVGILYGLSNVSRDGGFSRVDVWLPLLVGALLLVAFVLSQLRRPSRALVDIGLLRRRSVASSSAVLFLSGASLYGAMLLLPLFFQIVHGTDALAAALLLIPQGVGALLSRTLAGRLTDSIGARTVAIGGFVLMGLATVPFAFANAGTSQWLLMAVLLVRGFGMGAVMIPVMSVGFVGLDRDEVPHASIITRLAQQLGGAFGTAILAVILESATGGATDLAGLAHGFDAAFWWAVGFTVVAIGICFALPAKRAAAPVPARPLQGVAKDAAPAHAAEAADAA</sequence>
<dbReference type="NCBIfam" id="TIGR00711">
    <property type="entry name" value="efflux_EmrB"/>
    <property type="match status" value="1"/>
</dbReference>
<dbReference type="Proteomes" id="UP000543598">
    <property type="component" value="Unassembled WGS sequence"/>
</dbReference>
<feature type="transmembrane region" description="Helical" evidence="7">
    <location>
        <begin position="109"/>
        <end position="131"/>
    </location>
</feature>
<evidence type="ECO:0000256" key="4">
    <source>
        <dbReference type="ARBA" id="ARBA00022692"/>
    </source>
</evidence>
<dbReference type="AlphaFoldDB" id="A0A7Y2Q250"/>
<feature type="transmembrane region" description="Helical" evidence="7">
    <location>
        <begin position="60"/>
        <end position="77"/>
    </location>
</feature>
<feature type="transmembrane region" description="Helical" evidence="7">
    <location>
        <begin position="235"/>
        <end position="253"/>
    </location>
</feature>
<dbReference type="PANTHER" id="PTHR42718:SF46">
    <property type="entry name" value="BLR6921 PROTEIN"/>
    <property type="match status" value="1"/>
</dbReference>
<keyword evidence="3" id="KW-1003">Cell membrane</keyword>
<feature type="transmembrane region" description="Helical" evidence="7">
    <location>
        <begin position="444"/>
        <end position="464"/>
    </location>
</feature>
<organism evidence="9 10">
    <name type="scientific">Microbacterium ulmi</name>
    <dbReference type="NCBI Taxonomy" id="179095"/>
    <lineage>
        <taxon>Bacteria</taxon>
        <taxon>Bacillati</taxon>
        <taxon>Actinomycetota</taxon>
        <taxon>Actinomycetes</taxon>
        <taxon>Micrococcales</taxon>
        <taxon>Microbacteriaceae</taxon>
        <taxon>Microbacterium</taxon>
    </lineage>
</organism>
<name>A0A7Y2Q250_9MICO</name>
<proteinExistence type="predicted"/>
<feature type="domain" description="Major facilitator superfamily (MFS) profile" evidence="8">
    <location>
        <begin position="18"/>
        <end position="467"/>
    </location>
</feature>
<evidence type="ECO:0000256" key="2">
    <source>
        <dbReference type="ARBA" id="ARBA00022448"/>
    </source>
</evidence>
<dbReference type="GO" id="GO:0005886">
    <property type="term" value="C:plasma membrane"/>
    <property type="evidence" value="ECO:0007669"/>
    <property type="project" value="UniProtKB-SubCell"/>
</dbReference>
<evidence type="ECO:0000313" key="10">
    <source>
        <dbReference type="Proteomes" id="UP000543598"/>
    </source>
</evidence>
<dbReference type="CDD" id="cd17503">
    <property type="entry name" value="MFS_LmrB_MDR_like"/>
    <property type="match status" value="1"/>
</dbReference>
<feature type="transmembrane region" description="Helical" evidence="7">
    <location>
        <begin position="84"/>
        <end position="103"/>
    </location>
</feature>
<reference evidence="9 10" key="1">
    <citation type="submission" date="2020-05" db="EMBL/GenBank/DDBJ databases">
        <title>MicrobeNet Type strains.</title>
        <authorList>
            <person name="Nicholson A.C."/>
        </authorList>
    </citation>
    <scope>NUCLEOTIDE SEQUENCE [LARGE SCALE GENOMIC DNA]</scope>
    <source>
        <strain evidence="9 10">JCM 14282</strain>
    </source>
</reference>
<feature type="transmembrane region" description="Helical" evidence="7">
    <location>
        <begin position="15"/>
        <end position="40"/>
    </location>
</feature>
<evidence type="ECO:0000259" key="8">
    <source>
        <dbReference type="PROSITE" id="PS50850"/>
    </source>
</evidence>
<dbReference type="SUPFAM" id="SSF103473">
    <property type="entry name" value="MFS general substrate transporter"/>
    <property type="match status" value="1"/>
</dbReference>
<dbReference type="InterPro" id="IPR004638">
    <property type="entry name" value="EmrB-like"/>
</dbReference>
<dbReference type="RefSeq" id="WP_167040440.1">
    <property type="nucleotide sequence ID" value="NZ_BAAANA010000003.1"/>
</dbReference>
<evidence type="ECO:0000256" key="7">
    <source>
        <dbReference type="SAM" id="Phobius"/>
    </source>
</evidence>
<dbReference type="InterPro" id="IPR011701">
    <property type="entry name" value="MFS"/>
</dbReference>
<keyword evidence="10" id="KW-1185">Reference proteome</keyword>
<dbReference type="EMBL" id="JABEMB010000013">
    <property type="protein sequence ID" value="NNH04273.1"/>
    <property type="molecule type" value="Genomic_DNA"/>
</dbReference>